<proteinExistence type="predicted"/>
<comment type="caution">
    <text evidence="1">The sequence shown here is derived from an EMBL/GenBank/DDBJ whole genome shotgun (WGS) entry which is preliminary data.</text>
</comment>
<keyword evidence="2" id="KW-1185">Reference proteome</keyword>
<evidence type="ECO:0008006" key="3">
    <source>
        <dbReference type="Google" id="ProtNLM"/>
    </source>
</evidence>
<sequence>MKVLFALGFGILLLGGCKDAQKTGEMPAAESPKLRELTVMEGYPEGFAGCSCTYSRNREEYRQQRFVCLETFGMVDSAKNFKMISLDGTPIRWYSGETPEGFTVEVLQDSEKQTDLEVREIEGRLVIRFSDGQEASTPVYGVCGC</sequence>
<protein>
    <recommendedName>
        <fullName evidence="3">Copper resistance protein NlpE</fullName>
    </recommendedName>
</protein>
<dbReference type="PROSITE" id="PS51257">
    <property type="entry name" value="PROKAR_LIPOPROTEIN"/>
    <property type="match status" value="1"/>
</dbReference>
<dbReference type="RefSeq" id="WP_252741441.1">
    <property type="nucleotide sequence ID" value="NZ_JAMXIB010000006.1"/>
</dbReference>
<evidence type="ECO:0000313" key="2">
    <source>
        <dbReference type="Proteomes" id="UP001206312"/>
    </source>
</evidence>
<reference evidence="1 2" key="1">
    <citation type="submission" date="2022-06" db="EMBL/GenBank/DDBJ databases">
        <authorList>
            <person name="Xuan X."/>
        </authorList>
    </citation>
    <scope>NUCLEOTIDE SEQUENCE [LARGE SCALE GENOMIC DNA]</scope>
    <source>
        <strain evidence="1 2">2V75</strain>
    </source>
</reference>
<dbReference type="EMBL" id="JAMXIB010000006">
    <property type="protein sequence ID" value="MCO5725068.1"/>
    <property type="molecule type" value="Genomic_DNA"/>
</dbReference>
<name>A0ABT1B0X9_9FLAO</name>
<evidence type="ECO:0000313" key="1">
    <source>
        <dbReference type="EMBL" id="MCO5725068.1"/>
    </source>
</evidence>
<accession>A0ABT1B0X9</accession>
<organism evidence="1 2">
    <name type="scientific">Robiginitalea marina</name>
    <dbReference type="NCBI Taxonomy" id="2954105"/>
    <lineage>
        <taxon>Bacteria</taxon>
        <taxon>Pseudomonadati</taxon>
        <taxon>Bacteroidota</taxon>
        <taxon>Flavobacteriia</taxon>
        <taxon>Flavobacteriales</taxon>
        <taxon>Flavobacteriaceae</taxon>
        <taxon>Robiginitalea</taxon>
    </lineage>
</organism>
<dbReference type="Proteomes" id="UP001206312">
    <property type="component" value="Unassembled WGS sequence"/>
</dbReference>
<gene>
    <name evidence="1" type="ORF">NG653_09395</name>
</gene>